<organism evidence="2 3">
    <name type="scientific">Alloacidobacterium dinghuense</name>
    <dbReference type="NCBI Taxonomy" id="2763107"/>
    <lineage>
        <taxon>Bacteria</taxon>
        <taxon>Pseudomonadati</taxon>
        <taxon>Acidobacteriota</taxon>
        <taxon>Terriglobia</taxon>
        <taxon>Terriglobales</taxon>
        <taxon>Acidobacteriaceae</taxon>
        <taxon>Alloacidobacterium</taxon>
    </lineage>
</organism>
<protein>
    <submittedName>
        <fullName evidence="2">Uncharacterized protein</fullName>
    </submittedName>
</protein>
<gene>
    <name evidence="2" type="ORF">H7849_24295</name>
</gene>
<dbReference type="KEGG" id="adin:H7849_24295"/>
<feature type="transmembrane region" description="Helical" evidence="1">
    <location>
        <begin position="173"/>
        <end position="192"/>
    </location>
</feature>
<feature type="transmembrane region" description="Helical" evidence="1">
    <location>
        <begin position="67"/>
        <end position="89"/>
    </location>
</feature>
<dbReference type="RefSeq" id="WP_186743039.1">
    <property type="nucleotide sequence ID" value="NZ_CP060394.1"/>
</dbReference>
<feature type="transmembrane region" description="Helical" evidence="1">
    <location>
        <begin position="6"/>
        <end position="27"/>
    </location>
</feature>
<accession>A0A7G8BHR3</accession>
<evidence type="ECO:0000313" key="3">
    <source>
        <dbReference type="Proteomes" id="UP000515312"/>
    </source>
</evidence>
<dbReference type="Proteomes" id="UP000515312">
    <property type="component" value="Chromosome"/>
</dbReference>
<reference evidence="2 3" key="1">
    <citation type="submission" date="2020-08" db="EMBL/GenBank/DDBJ databases">
        <title>Edaphobacter telluris sp. nov. and Acidobacterium dinghuensis sp. nov., two acidobacteria isolated from forest soil.</title>
        <authorList>
            <person name="Fu J."/>
            <person name="Qiu L."/>
        </authorList>
    </citation>
    <scope>NUCLEOTIDE SEQUENCE [LARGE SCALE GENOMIC DNA]</scope>
    <source>
        <strain evidence="2">4Y35</strain>
    </source>
</reference>
<evidence type="ECO:0000256" key="1">
    <source>
        <dbReference type="SAM" id="Phobius"/>
    </source>
</evidence>
<name>A0A7G8BHR3_9BACT</name>
<feature type="transmembrane region" description="Helical" evidence="1">
    <location>
        <begin position="134"/>
        <end position="153"/>
    </location>
</feature>
<dbReference type="AlphaFoldDB" id="A0A7G8BHR3"/>
<dbReference type="EMBL" id="CP060394">
    <property type="protein sequence ID" value="QNI32083.1"/>
    <property type="molecule type" value="Genomic_DNA"/>
</dbReference>
<feature type="transmembrane region" description="Helical" evidence="1">
    <location>
        <begin position="34"/>
        <end position="55"/>
    </location>
</feature>
<keyword evidence="1" id="KW-0472">Membrane</keyword>
<feature type="transmembrane region" description="Helical" evidence="1">
    <location>
        <begin position="101"/>
        <end position="122"/>
    </location>
</feature>
<evidence type="ECO:0000313" key="2">
    <source>
        <dbReference type="EMBL" id="QNI32083.1"/>
    </source>
</evidence>
<sequence length="259" mass="29474">MKVSLLDNALWAASFLGTFVLFTVLLLRKRWQQFPVFTTLIGYYVLENIVGYLVLRYDRPLYPKVYWITFALDFLLQVALIVEVARVVLRPTGTWVRDERTGFIIAGTLGALIAAGLTFAVHPSVPKSMDAWGIRAYLFTSLIFCELFLVAMFTAQKLGLVSRNHVMRLGQGLTAWALISAMVDVAHSYYGVTHLHDFNTLEHVRILAYIGAVAYWTISFWFAEPARRELPEEMQKYLVALHAKVQYDSTQVSSAQNLR</sequence>
<proteinExistence type="predicted"/>
<feature type="transmembrane region" description="Helical" evidence="1">
    <location>
        <begin position="204"/>
        <end position="223"/>
    </location>
</feature>
<keyword evidence="1" id="KW-1133">Transmembrane helix</keyword>
<keyword evidence="3" id="KW-1185">Reference proteome</keyword>
<keyword evidence="1" id="KW-0812">Transmembrane</keyword>